<evidence type="ECO:0000313" key="12">
    <source>
        <dbReference type="EMBL" id="EDO08472.1"/>
    </source>
</evidence>
<dbReference type="PANTHER" id="PTHR12831">
    <property type="entry name" value="TRANSCRIPTION INITIATION FACTOR IIH TFIIH , POLYPEPTIDE 3-RELATED"/>
    <property type="match status" value="1"/>
</dbReference>
<evidence type="ECO:0000256" key="11">
    <source>
        <dbReference type="RuleBase" id="RU368090"/>
    </source>
</evidence>
<comment type="subcellular location">
    <subcellularLocation>
        <location evidence="1 11">Nucleus</location>
    </subcellularLocation>
</comment>
<evidence type="ECO:0000256" key="6">
    <source>
        <dbReference type="ARBA" id="ARBA00022833"/>
    </source>
</evidence>
<keyword evidence="13" id="KW-1185">Reference proteome</keyword>
<keyword evidence="3 11" id="KW-0479">Metal-binding</keyword>
<dbReference type="EMBL" id="AAXT01000001">
    <property type="protein sequence ID" value="EDO08472.1"/>
    <property type="molecule type" value="Genomic_DNA"/>
</dbReference>
<dbReference type="PANTHER" id="PTHR12831:SF0">
    <property type="entry name" value="GENERAL TRANSCRIPTION FACTOR IIH SUBUNIT 3"/>
    <property type="match status" value="1"/>
</dbReference>
<comment type="similarity">
    <text evidence="2 11">Belongs to the TFB4 family.</text>
</comment>
<dbReference type="InterPro" id="IPR036465">
    <property type="entry name" value="vWFA_dom_sf"/>
</dbReference>
<dbReference type="InterPro" id="IPR004600">
    <property type="entry name" value="TFIIH_Tfb4/GTF2H3"/>
</dbReference>
<name>A7API8_BABBO</name>
<evidence type="ECO:0000256" key="3">
    <source>
        <dbReference type="ARBA" id="ARBA00022723"/>
    </source>
</evidence>
<dbReference type="GO" id="GO:0005675">
    <property type="term" value="C:transcription factor TFIIH holo complex"/>
    <property type="evidence" value="ECO:0007669"/>
    <property type="project" value="UniProtKB-UniRule"/>
</dbReference>
<evidence type="ECO:0000256" key="7">
    <source>
        <dbReference type="ARBA" id="ARBA00023015"/>
    </source>
</evidence>
<dbReference type="Pfam" id="PF03850">
    <property type="entry name" value="Tfb4"/>
    <property type="match status" value="1"/>
</dbReference>
<keyword evidence="4 11" id="KW-0227">DNA damage</keyword>
<evidence type="ECO:0000313" key="13">
    <source>
        <dbReference type="Proteomes" id="UP000002173"/>
    </source>
</evidence>
<dbReference type="GO" id="GO:0006355">
    <property type="term" value="P:regulation of DNA-templated transcription"/>
    <property type="evidence" value="ECO:0007669"/>
    <property type="project" value="InterPro"/>
</dbReference>
<proteinExistence type="inferred from homology"/>
<dbReference type="GO" id="GO:0006289">
    <property type="term" value="P:nucleotide-excision repair"/>
    <property type="evidence" value="ECO:0007669"/>
    <property type="project" value="UniProtKB-UniRule"/>
</dbReference>
<dbReference type="STRING" id="5865.A7API8"/>
<evidence type="ECO:0000256" key="9">
    <source>
        <dbReference type="ARBA" id="ARBA00023204"/>
    </source>
</evidence>
<dbReference type="InParanoid" id="A7API8"/>
<reference evidence="12 13" key="1">
    <citation type="journal article" date="2007" name="PLoS Pathog.">
        <title>Genome sequence of Babesia bovis and comparative analysis of apicomplexan hemoprotozoa.</title>
        <authorList>
            <person name="Brayton K.A."/>
            <person name="Lau A.O.T."/>
            <person name="Herndon D.R."/>
            <person name="Hannick L."/>
            <person name="Kappmeyer L.S."/>
            <person name="Berens S.J."/>
            <person name="Bidwell S.L."/>
            <person name="Brown W.C."/>
            <person name="Crabtree J."/>
            <person name="Fadrosh D."/>
            <person name="Feldblum T."/>
            <person name="Forberger H.A."/>
            <person name="Haas B.J."/>
            <person name="Howell J.M."/>
            <person name="Khouri H."/>
            <person name="Koo H."/>
            <person name="Mann D.J."/>
            <person name="Norimine J."/>
            <person name="Paulsen I.T."/>
            <person name="Radune D."/>
            <person name="Ren Q."/>
            <person name="Smith R.K. Jr."/>
            <person name="Suarez C.E."/>
            <person name="White O."/>
            <person name="Wortman J.R."/>
            <person name="Knowles D.P. Jr."/>
            <person name="McElwain T.F."/>
            <person name="Nene V.M."/>
        </authorList>
    </citation>
    <scope>NUCLEOTIDE SEQUENCE [LARGE SCALE GENOMIC DNA]</scope>
    <source>
        <strain evidence="12">T2Bo</strain>
    </source>
</reference>
<dbReference type="VEuPathDB" id="PiroplasmaDB:BBOV_III009150"/>
<dbReference type="AlphaFoldDB" id="A7API8"/>
<keyword evidence="6 11" id="KW-0862">Zinc</keyword>
<organism evidence="12 13">
    <name type="scientific">Babesia bovis</name>
    <dbReference type="NCBI Taxonomy" id="5865"/>
    <lineage>
        <taxon>Eukaryota</taxon>
        <taxon>Sar</taxon>
        <taxon>Alveolata</taxon>
        <taxon>Apicomplexa</taxon>
        <taxon>Aconoidasida</taxon>
        <taxon>Piroplasmida</taxon>
        <taxon>Babesiidae</taxon>
        <taxon>Babesia</taxon>
    </lineage>
</organism>
<keyword evidence="7 11" id="KW-0805">Transcription regulation</keyword>
<keyword evidence="10 11" id="KW-0539">Nucleus</keyword>
<evidence type="ECO:0000256" key="5">
    <source>
        <dbReference type="ARBA" id="ARBA00022771"/>
    </source>
</evidence>
<evidence type="ECO:0000256" key="4">
    <source>
        <dbReference type="ARBA" id="ARBA00022763"/>
    </source>
</evidence>
<sequence>MLDFIGTWSSKGDPQLTTALSMGLLYLNRLQQTSSGLGRRIIFIDTSETNAYQSQYIALMNVAFTALKSGITINTCALKRSTRILEQLCDVTNAKYINLSKVLEKEDSNLNHEQCILQLLMNSCQHNCRSISAIEQYVTAITEQWTLHSYAHAALPVSSMQNLPDTPQCIAPKKTIKEGIEYSAWCASRSIPARIDITQLTAVKAISQE</sequence>
<dbReference type="Proteomes" id="UP000002173">
    <property type="component" value="Chromosome 3"/>
</dbReference>
<keyword evidence="9 11" id="KW-0234">DNA repair</keyword>
<dbReference type="GO" id="GO:0000439">
    <property type="term" value="C:transcription factor TFIIH core complex"/>
    <property type="evidence" value="ECO:0007669"/>
    <property type="project" value="UniProtKB-UniRule"/>
</dbReference>
<protein>
    <submittedName>
        <fullName evidence="12">Uncharacterized protein</fullName>
    </submittedName>
</protein>
<dbReference type="eggNOG" id="KOG2487">
    <property type="taxonomic scope" value="Eukaryota"/>
</dbReference>
<comment type="caution">
    <text evidence="12">The sequence shown here is derived from an EMBL/GenBank/DDBJ whole genome shotgun (WGS) entry which is preliminary data.</text>
</comment>
<gene>
    <name evidence="12" type="ORF">BBOV_III009150</name>
</gene>
<keyword evidence="8 11" id="KW-0804">Transcription</keyword>
<keyword evidence="5 11" id="KW-0863">Zinc-finger</keyword>
<dbReference type="GO" id="GO:0008270">
    <property type="term" value="F:zinc ion binding"/>
    <property type="evidence" value="ECO:0007669"/>
    <property type="project" value="UniProtKB-KW"/>
</dbReference>
<accession>A7API8</accession>
<evidence type="ECO:0000256" key="8">
    <source>
        <dbReference type="ARBA" id="ARBA00023163"/>
    </source>
</evidence>
<evidence type="ECO:0000256" key="1">
    <source>
        <dbReference type="ARBA" id="ARBA00004123"/>
    </source>
</evidence>
<evidence type="ECO:0000256" key="2">
    <source>
        <dbReference type="ARBA" id="ARBA00005273"/>
    </source>
</evidence>
<evidence type="ECO:0000256" key="10">
    <source>
        <dbReference type="ARBA" id="ARBA00023242"/>
    </source>
</evidence>
<dbReference type="Gene3D" id="3.40.50.410">
    <property type="entry name" value="von Willebrand factor, type A domain"/>
    <property type="match status" value="1"/>
</dbReference>